<dbReference type="GO" id="GO:0007019">
    <property type="term" value="P:microtubule depolymerization"/>
    <property type="evidence" value="ECO:0007669"/>
    <property type="project" value="TreeGrafter"/>
</dbReference>
<evidence type="ECO:0000256" key="4">
    <source>
        <dbReference type="SAM" id="Coils"/>
    </source>
</evidence>
<dbReference type="Gene3D" id="6.10.280.30">
    <property type="match status" value="1"/>
</dbReference>
<evidence type="ECO:0000313" key="7">
    <source>
        <dbReference type="Ensembl" id="ENSBIXP00000040681.1"/>
    </source>
</evidence>
<keyword evidence="3 4" id="KW-0175">Coiled coil</keyword>
<dbReference type="Proteomes" id="UP000429181">
    <property type="component" value="Chromosome 8"/>
</dbReference>
<dbReference type="AlphaFoldDB" id="A0A4W2EUF5"/>
<dbReference type="OMA" id="LGWCAIK"/>
<dbReference type="GO" id="GO:0031110">
    <property type="term" value="P:regulation of microtubule polymerization or depolymerization"/>
    <property type="evidence" value="ECO:0007669"/>
    <property type="project" value="InterPro"/>
</dbReference>
<sequence length="294" mass="34533">MMHWREDRVLWELWQAQVLIGGQKWVQIIHRGSKESCSGQKGLCHRARVWVVWVPLWSLVTPGVWFLSLGRGSPSSPVRVSTAYKEKMKELPLVSLFCSCFLADPLNKSSYKYEGWCGRQCRRKDESQRRDSADWRERREQADTVDLNWCVISDMEVIELNKCTSGQSFEVILKPPSFDGVPEFNASLPRRRDPSLEEIQKKLEAAEERRKYQEAELLKHLAEKREHEREVIQKAIEENNNFIKMAKEKLAQKMESNKENREAHLAAMLERLQEKDKHAEEVRKNKELKEEASR</sequence>
<dbReference type="PRINTS" id="PR00345">
    <property type="entry name" value="STATHMIN"/>
</dbReference>
<keyword evidence="6" id="KW-0472">Membrane</keyword>
<dbReference type="SUPFAM" id="SSF101494">
    <property type="entry name" value="Stathmin"/>
    <property type="match status" value="1"/>
</dbReference>
<evidence type="ECO:0000256" key="6">
    <source>
        <dbReference type="SAM" id="Phobius"/>
    </source>
</evidence>
<dbReference type="Ensembl" id="ENSBIXT00005034023.1">
    <property type="protein sequence ID" value="ENSBIXP00005020597.1"/>
    <property type="gene ID" value="ENSBIXG00005023682.1"/>
</dbReference>
<dbReference type="InterPro" id="IPR036002">
    <property type="entry name" value="Stathmin_sf"/>
</dbReference>
<dbReference type="PANTHER" id="PTHR10104">
    <property type="entry name" value="STATHMIN"/>
    <property type="match status" value="1"/>
</dbReference>
<dbReference type="PANTHER" id="PTHR10104:SF6">
    <property type="entry name" value="STATHMIN-4"/>
    <property type="match status" value="1"/>
</dbReference>
<dbReference type="GO" id="GO:0043005">
    <property type="term" value="C:neuron projection"/>
    <property type="evidence" value="ECO:0007669"/>
    <property type="project" value="TreeGrafter"/>
</dbReference>
<organism evidence="7 8">
    <name type="scientific">Bos indicus x Bos taurus</name>
    <name type="common">Hybrid cattle</name>
    <dbReference type="NCBI Taxonomy" id="30522"/>
    <lineage>
        <taxon>Eukaryota</taxon>
        <taxon>Metazoa</taxon>
        <taxon>Chordata</taxon>
        <taxon>Craniata</taxon>
        <taxon>Vertebrata</taxon>
        <taxon>Euteleostomi</taxon>
        <taxon>Mammalia</taxon>
        <taxon>Eutheria</taxon>
        <taxon>Laurasiatheria</taxon>
        <taxon>Artiodactyla</taxon>
        <taxon>Ruminantia</taxon>
        <taxon>Pecora</taxon>
        <taxon>Bovidae</taxon>
        <taxon>Bovinae</taxon>
        <taxon>Bos</taxon>
    </lineage>
</organism>
<dbReference type="GO" id="GO:0015631">
    <property type="term" value="F:tubulin binding"/>
    <property type="evidence" value="ECO:0007669"/>
    <property type="project" value="TreeGrafter"/>
</dbReference>
<protein>
    <recommendedName>
        <fullName evidence="2">Stathmin-4</fullName>
    </recommendedName>
</protein>
<feature type="region of interest" description="Disordered" evidence="5">
    <location>
        <begin position="273"/>
        <end position="294"/>
    </location>
</feature>
<evidence type="ECO:0000313" key="8">
    <source>
        <dbReference type="Proteomes" id="UP000314981"/>
    </source>
</evidence>
<reference evidence="7" key="2">
    <citation type="submission" date="2025-05" db="UniProtKB">
        <authorList>
            <consortium name="Ensembl"/>
        </authorList>
    </citation>
    <scope>IDENTIFICATION</scope>
</reference>
<accession>A0A4W2EUF5</accession>
<dbReference type="InterPro" id="IPR000956">
    <property type="entry name" value="Stathmin_fam"/>
</dbReference>
<dbReference type="PROSITE" id="PS01041">
    <property type="entry name" value="STATHMIN_2"/>
    <property type="match status" value="1"/>
</dbReference>
<reference evidence="8 9" key="1">
    <citation type="submission" date="2018-11" db="EMBL/GenBank/DDBJ databases">
        <title>Haplotype-resolved cattle genomes.</title>
        <authorList>
            <person name="Low W.Y."/>
            <person name="Tearle R."/>
            <person name="Bickhart D.M."/>
            <person name="Rosen B.D."/>
            <person name="Koren S."/>
            <person name="Rhie A."/>
            <person name="Hiendleder S."/>
            <person name="Phillippy A.M."/>
            <person name="Smith T.P.L."/>
            <person name="Williams J.L."/>
        </authorList>
    </citation>
    <scope>NUCLEOTIDE SEQUENCE [LARGE SCALE GENOMIC DNA]</scope>
</reference>
<dbReference type="Ensembl" id="ENSBIXT00000036626.1">
    <property type="protein sequence ID" value="ENSBIXP00000040681.1"/>
    <property type="gene ID" value="ENSBIXG00000024813.1"/>
</dbReference>
<keyword evidence="6" id="KW-0812">Transmembrane</keyword>
<evidence type="ECO:0000256" key="1">
    <source>
        <dbReference type="ARBA" id="ARBA00006959"/>
    </source>
</evidence>
<evidence type="ECO:0000313" key="9">
    <source>
        <dbReference type="Proteomes" id="UP000429181"/>
    </source>
</evidence>
<feature type="transmembrane region" description="Helical" evidence="6">
    <location>
        <begin position="50"/>
        <end position="69"/>
    </location>
</feature>
<dbReference type="PROSITE" id="PS00563">
    <property type="entry name" value="STATHMIN_1"/>
    <property type="match status" value="1"/>
</dbReference>
<evidence type="ECO:0000256" key="2">
    <source>
        <dbReference type="ARBA" id="ARBA00020591"/>
    </source>
</evidence>
<dbReference type="InterPro" id="IPR030514">
    <property type="entry name" value="Stathmin_CS"/>
</dbReference>
<dbReference type="Proteomes" id="UP000314981">
    <property type="component" value="Chromosome 8"/>
</dbReference>
<keyword evidence="6" id="KW-1133">Transmembrane helix</keyword>
<dbReference type="GO" id="GO:0031175">
    <property type="term" value="P:neuron projection development"/>
    <property type="evidence" value="ECO:0007669"/>
    <property type="project" value="TreeGrafter"/>
</dbReference>
<dbReference type="STRING" id="30522.A0A4W2EUF5"/>
<feature type="coiled-coil region" evidence="4">
    <location>
        <begin position="196"/>
        <end position="238"/>
    </location>
</feature>
<proteinExistence type="inferred from homology"/>
<dbReference type="GO" id="GO:0005737">
    <property type="term" value="C:cytoplasm"/>
    <property type="evidence" value="ECO:0007669"/>
    <property type="project" value="TreeGrafter"/>
</dbReference>
<name>A0A4W2EUF5_BOBOX</name>
<keyword evidence="8" id="KW-1185">Reference proteome</keyword>
<evidence type="ECO:0000256" key="5">
    <source>
        <dbReference type="SAM" id="MobiDB-lite"/>
    </source>
</evidence>
<dbReference type="Pfam" id="PF00836">
    <property type="entry name" value="Stathmin"/>
    <property type="match status" value="1"/>
</dbReference>
<gene>
    <name evidence="7" type="primary">STMN4</name>
</gene>
<comment type="similarity">
    <text evidence="1">Belongs to the stathmin family.</text>
</comment>
<evidence type="ECO:0000256" key="3">
    <source>
        <dbReference type="ARBA" id="ARBA00023054"/>
    </source>
</evidence>
<dbReference type="GeneTree" id="ENSGT01030000234597"/>
<dbReference type="PROSITE" id="PS51663">
    <property type="entry name" value="STATHMIN_3"/>
    <property type="match status" value="1"/>
</dbReference>